<reference evidence="2 3" key="1">
    <citation type="submission" date="2016-11" db="EMBL/GenBank/DDBJ databases">
        <title>Gramella sp. LPB0144 isolated from marine environment.</title>
        <authorList>
            <person name="Kim E."/>
            <person name="Yi H."/>
        </authorList>
    </citation>
    <scope>NUCLEOTIDE SEQUENCE [LARGE SCALE GENOMIC DNA]</scope>
    <source>
        <strain evidence="2 3">LPB0144</strain>
    </source>
</reference>
<keyword evidence="1" id="KW-0472">Membrane</keyword>
<feature type="transmembrane region" description="Helical" evidence="1">
    <location>
        <begin position="7"/>
        <end position="25"/>
    </location>
</feature>
<evidence type="ECO:0000256" key="1">
    <source>
        <dbReference type="SAM" id="Phobius"/>
    </source>
</evidence>
<keyword evidence="1" id="KW-1133">Transmembrane helix</keyword>
<evidence type="ECO:0000313" key="2">
    <source>
        <dbReference type="EMBL" id="APG59328.1"/>
    </source>
</evidence>
<accession>A0A1L3J2J1</accession>
<evidence type="ECO:0000313" key="3">
    <source>
        <dbReference type="Proteomes" id="UP000182510"/>
    </source>
</evidence>
<dbReference type="EMBL" id="CP018153">
    <property type="protein sequence ID" value="APG59328.1"/>
    <property type="molecule type" value="Genomic_DNA"/>
</dbReference>
<keyword evidence="1" id="KW-0812">Transmembrane</keyword>
<feature type="transmembrane region" description="Helical" evidence="1">
    <location>
        <begin position="163"/>
        <end position="181"/>
    </location>
</feature>
<name>A0A1L3J2J1_9FLAO</name>
<proteinExistence type="predicted"/>
<protein>
    <submittedName>
        <fullName evidence="2">Uncharacterized protein</fullName>
    </submittedName>
</protein>
<sequence>MIIFRRISFIFLLLLHLIFIASVGLNQEHSYSSWVLICIMAGLIGLAYYKTPRSETTHTAGDILIILFAIIGATTTYLVNLKFETGSVLAAAGIGLLGSFLPDIKKDSNILKSLPAAIYCGTFTGMTSPMLAEGIEFILISGSLTGLLLVMSKNILIGFGGKLGTVAFGGVTTTSIIMYLLA</sequence>
<keyword evidence="3" id="KW-1185">Reference proteome</keyword>
<dbReference type="KEGG" id="grl:LPB144_02380"/>
<organism evidence="2 3">
    <name type="scientific">Christiangramia salexigens</name>
    <dbReference type="NCBI Taxonomy" id="1913577"/>
    <lineage>
        <taxon>Bacteria</taxon>
        <taxon>Pseudomonadati</taxon>
        <taxon>Bacteroidota</taxon>
        <taxon>Flavobacteriia</taxon>
        <taxon>Flavobacteriales</taxon>
        <taxon>Flavobacteriaceae</taxon>
        <taxon>Christiangramia</taxon>
    </lineage>
</organism>
<feature type="transmembrane region" description="Helical" evidence="1">
    <location>
        <begin position="31"/>
        <end position="49"/>
    </location>
</feature>
<dbReference type="STRING" id="1913577.LPB144_02380"/>
<gene>
    <name evidence="2" type="ORF">LPB144_02380</name>
</gene>
<feature type="transmembrane region" description="Helical" evidence="1">
    <location>
        <begin position="137"/>
        <end position="156"/>
    </location>
</feature>
<feature type="transmembrane region" description="Helical" evidence="1">
    <location>
        <begin position="61"/>
        <end position="79"/>
    </location>
</feature>
<dbReference type="AlphaFoldDB" id="A0A1L3J2J1"/>
<dbReference type="Proteomes" id="UP000182510">
    <property type="component" value="Chromosome"/>
</dbReference>